<evidence type="ECO:0000256" key="4">
    <source>
        <dbReference type="ARBA" id="ARBA00022692"/>
    </source>
</evidence>
<keyword evidence="3" id="KW-1003">Cell membrane</keyword>
<feature type="compositionally biased region" description="Basic and acidic residues" evidence="10">
    <location>
        <begin position="263"/>
        <end position="273"/>
    </location>
</feature>
<keyword evidence="4 9" id="KW-0812">Transmembrane</keyword>
<evidence type="ECO:0000256" key="10">
    <source>
        <dbReference type="SAM" id="MobiDB-lite"/>
    </source>
</evidence>
<feature type="transmembrane region" description="Helical" evidence="11">
    <location>
        <begin position="181"/>
        <end position="205"/>
    </location>
</feature>
<keyword evidence="6 11" id="KW-1133">Transmembrane helix</keyword>
<dbReference type="EMBL" id="AXCV01000019">
    <property type="protein sequence ID" value="KGO32441.1"/>
    <property type="molecule type" value="Genomic_DNA"/>
</dbReference>
<dbReference type="Proteomes" id="UP000030023">
    <property type="component" value="Unassembled WGS sequence"/>
</dbReference>
<accession>A0ABR4XSH2</accession>
<feature type="transmembrane region" description="Helical" evidence="11">
    <location>
        <begin position="217"/>
        <end position="238"/>
    </location>
</feature>
<dbReference type="CDD" id="cd20070">
    <property type="entry name" value="5TM_YidC_Alb3"/>
    <property type="match status" value="1"/>
</dbReference>
<feature type="transmembrane region" description="Helical" evidence="11">
    <location>
        <begin position="71"/>
        <end position="91"/>
    </location>
</feature>
<dbReference type="Pfam" id="PF02096">
    <property type="entry name" value="60KD_IMP"/>
    <property type="match status" value="1"/>
</dbReference>
<dbReference type="PRINTS" id="PR00701">
    <property type="entry name" value="60KDINNERMP"/>
</dbReference>
<sequence length="288" mass="32381">MNNKTKKKGFWQQAGWPSIITAIASLVVIILFAFVPNNNSSDYHGIFGVIAGFFANSILGVSRIFGNSYAFGIIIFTVLIRFLILPLMVYAMGSQKNMAKVTPQIKKIQDKYRGKRDRDSMMNMQAETSAVYKAAGVNPYSSMLPLLIQLPVIWALFQAIQSTSILRTGSLLWLQLGQTDPYYVLPFLAALFTFLSSWMSTMAMGNSQPGFAKAMPYIFPILIFFPALAFPAAISLYWTTTNAFQLVQTFILQNPFKARAERRAEAKAEADRKKAIRKTLKKARKKRK</sequence>
<dbReference type="InterPro" id="IPR001708">
    <property type="entry name" value="YidC/ALB3/OXA1/COX18"/>
</dbReference>
<keyword evidence="14" id="KW-1185">Reference proteome</keyword>
<evidence type="ECO:0000256" key="1">
    <source>
        <dbReference type="ARBA" id="ARBA00004651"/>
    </source>
</evidence>
<feature type="domain" description="Membrane insertase YidC/Oxa/ALB C-terminal" evidence="12">
    <location>
        <begin position="69"/>
        <end position="253"/>
    </location>
</feature>
<evidence type="ECO:0000256" key="6">
    <source>
        <dbReference type="ARBA" id="ARBA00022989"/>
    </source>
</evidence>
<keyword evidence="7 11" id="KW-0472">Membrane</keyword>
<dbReference type="NCBIfam" id="TIGR03592">
    <property type="entry name" value="yidC_oxa1_cterm"/>
    <property type="match status" value="1"/>
</dbReference>
<evidence type="ECO:0000256" key="2">
    <source>
        <dbReference type="ARBA" id="ARBA00022448"/>
    </source>
</evidence>
<dbReference type="InterPro" id="IPR047196">
    <property type="entry name" value="YidC_ALB_C"/>
</dbReference>
<feature type="transmembrane region" description="Helical" evidence="11">
    <location>
        <begin position="46"/>
        <end position="65"/>
    </location>
</feature>
<feature type="region of interest" description="Disordered" evidence="10">
    <location>
        <begin position="263"/>
        <end position="288"/>
    </location>
</feature>
<comment type="subcellular location">
    <subcellularLocation>
        <location evidence="1">Cell membrane</location>
        <topology evidence="1">Multi-pass membrane protein</topology>
    </subcellularLocation>
    <subcellularLocation>
        <location evidence="9">Membrane</location>
        <topology evidence="9">Multi-pass membrane protein</topology>
    </subcellularLocation>
</comment>
<evidence type="ECO:0000259" key="12">
    <source>
        <dbReference type="Pfam" id="PF02096"/>
    </source>
</evidence>
<keyword evidence="2" id="KW-0813">Transport</keyword>
<reference evidence="13 14" key="1">
    <citation type="journal article" date="2014" name="Antonie Van Leeuwenhoek">
        <title>Oenococcus alcoholitolerans sp. nov., a lactic acid bacteria isolated from cachaca and ethanol fermentation processes.</title>
        <authorList>
            <person name="Badotti F."/>
            <person name="Moreira A.P."/>
            <person name="Tonon L.A."/>
            <person name="de Lucena B.T."/>
            <person name="Gomes Fde C."/>
            <person name="Kruger R."/>
            <person name="Thompson C.C."/>
            <person name="de Morais M.A.Jr."/>
            <person name="Rosa C.A."/>
            <person name="Thompson F.L."/>
        </authorList>
    </citation>
    <scope>NUCLEOTIDE SEQUENCE [LARGE SCALE GENOMIC DNA]</scope>
    <source>
        <strain evidence="13 14">UFRJ-M7.2.18</strain>
    </source>
</reference>
<feature type="transmembrane region" description="Helical" evidence="11">
    <location>
        <begin position="14"/>
        <end position="34"/>
    </location>
</feature>
<evidence type="ECO:0000256" key="5">
    <source>
        <dbReference type="ARBA" id="ARBA00022927"/>
    </source>
</evidence>
<dbReference type="PANTHER" id="PTHR12428:SF65">
    <property type="entry name" value="CYTOCHROME C OXIDASE ASSEMBLY PROTEIN COX18, MITOCHONDRIAL"/>
    <property type="match status" value="1"/>
</dbReference>
<comment type="caution">
    <text evidence="13">The sequence shown here is derived from an EMBL/GenBank/DDBJ whole genome shotgun (WGS) entry which is preliminary data.</text>
</comment>
<dbReference type="PANTHER" id="PTHR12428">
    <property type="entry name" value="OXA1"/>
    <property type="match status" value="1"/>
</dbReference>
<organism evidence="13 14">
    <name type="scientific">Oenococcus alcoholitolerans</name>
    <dbReference type="NCBI Taxonomy" id="931074"/>
    <lineage>
        <taxon>Bacteria</taxon>
        <taxon>Bacillati</taxon>
        <taxon>Bacillota</taxon>
        <taxon>Bacilli</taxon>
        <taxon>Lactobacillales</taxon>
        <taxon>Lactobacillaceae</taxon>
        <taxon>Oenococcus</taxon>
    </lineage>
</organism>
<evidence type="ECO:0000313" key="14">
    <source>
        <dbReference type="Proteomes" id="UP000030023"/>
    </source>
</evidence>
<keyword evidence="5" id="KW-0653">Protein transport</keyword>
<name>A0ABR4XSH2_9LACO</name>
<evidence type="ECO:0000313" key="13">
    <source>
        <dbReference type="EMBL" id="KGO32441.1"/>
    </source>
</evidence>
<evidence type="ECO:0000256" key="7">
    <source>
        <dbReference type="ARBA" id="ARBA00023136"/>
    </source>
</evidence>
<gene>
    <name evidence="13" type="ORF">Q757_00965</name>
</gene>
<proteinExistence type="inferred from homology"/>
<evidence type="ECO:0000256" key="3">
    <source>
        <dbReference type="ARBA" id="ARBA00022475"/>
    </source>
</evidence>
<protein>
    <submittedName>
        <fullName evidence="13">Membrane protein</fullName>
    </submittedName>
</protein>
<evidence type="ECO:0000256" key="8">
    <source>
        <dbReference type="ARBA" id="ARBA00023186"/>
    </source>
</evidence>
<comment type="similarity">
    <text evidence="9">Belongs to the OXA1/ALB3/YidC family.</text>
</comment>
<evidence type="ECO:0000256" key="11">
    <source>
        <dbReference type="SAM" id="Phobius"/>
    </source>
</evidence>
<feature type="compositionally biased region" description="Basic residues" evidence="10">
    <location>
        <begin position="274"/>
        <end position="288"/>
    </location>
</feature>
<dbReference type="InterPro" id="IPR028055">
    <property type="entry name" value="YidC/Oxa/ALB_C"/>
</dbReference>
<evidence type="ECO:0000256" key="9">
    <source>
        <dbReference type="RuleBase" id="RU003945"/>
    </source>
</evidence>
<keyword evidence="8" id="KW-0143">Chaperone</keyword>